<protein>
    <submittedName>
        <fullName evidence="2">Macro domain protein</fullName>
    </submittedName>
</protein>
<gene>
    <name evidence="2" type="ORF">PEPNEM18_00867</name>
</gene>
<evidence type="ECO:0000313" key="3">
    <source>
        <dbReference type="Proteomes" id="UP000586454"/>
    </source>
</evidence>
<dbReference type="SMART" id="SM00506">
    <property type="entry name" value="A1pp"/>
    <property type="match status" value="1"/>
</dbReference>
<dbReference type="Pfam" id="PF01661">
    <property type="entry name" value="Macro"/>
    <property type="match status" value="1"/>
</dbReference>
<proteinExistence type="predicted"/>
<reference evidence="2 3" key="1">
    <citation type="submission" date="2020-06" db="EMBL/GenBank/DDBJ databases">
        <authorList>
            <person name="Criscuolo A."/>
        </authorList>
    </citation>
    <scope>NUCLEOTIDE SEQUENCE [LARGE SCALE GENOMIC DNA]</scope>
    <source>
        <strain evidence="2">1804121828</strain>
    </source>
</reference>
<evidence type="ECO:0000259" key="1">
    <source>
        <dbReference type="PROSITE" id="PS51154"/>
    </source>
</evidence>
<dbReference type="SUPFAM" id="SSF52949">
    <property type="entry name" value="Macro domain-like"/>
    <property type="match status" value="1"/>
</dbReference>
<dbReference type="AlphaFoldDB" id="A0A6V6Y2W4"/>
<dbReference type="Proteomes" id="UP000586454">
    <property type="component" value="Unassembled WGS sequence"/>
</dbReference>
<dbReference type="RefSeq" id="WP_180499627.1">
    <property type="nucleotide sequence ID" value="NZ_CAIJCS010000018.1"/>
</dbReference>
<dbReference type="InterPro" id="IPR043472">
    <property type="entry name" value="Macro_dom-like"/>
</dbReference>
<dbReference type="InterPro" id="IPR002589">
    <property type="entry name" value="Macro_dom"/>
</dbReference>
<dbReference type="PANTHER" id="PTHR11106">
    <property type="entry name" value="GANGLIOSIDE INDUCED DIFFERENTIATION ASSOCIATED PROTEIN 2-RELATED"/>
    <property type="match status" value="1"/>
</dbReference>
<dbReference type="PANTHER" id="PTHR11106:SF27">
    <property type="entry name" value="MACRO DOMAIN-CONTAINING PROTEIN"/>
    <property type="match status" value="1"/>
</dbReference>
<feature type="domain" description="Macro" evidence="1">
    <location>
        <begin position="1"/>
        <end position="169"/>
    </location>
</feature>
<sequence>MGTIKTVKGDITTQRVDAIVNAANERLMRGGGVCGAIFAAAGAAKLQKACDAIGYCATGDAVITEGFDLPASYIIHTAGPVWHGGEAGEEAKLASCYTHSLEVAETKGLKTVAFPSISTGIFGYPTEKAAKTAVKAVKDYVKDKDMEVLWVLFDEETKKVYDEVLGEEE</sequence>
<dbReference type="CDD" id="cd02908">
    <property type="entry name" value="Macro_OAADPr_deacetylase"/>
    <property type="match status" value="1"/>
</dbReference>
<accession>A0A6V6Y2W4</accession>
<name>A0A6V6Y2W4_9FIRM</name>
<evidence type="ECO:0000313" key="2">
    <source>
        <dbReference type="EMBL" id="CAC9930239.1"/>
    </source>
</evidence>
<dbReference type="PROSITE" id="PS51154">
    <property type="entry name" value="MACRO"/>
    <property type="match status" value="1"/>
</dbReference>
<keyword evidence="3" id="KW-1185">Reference proteome</keyword>
<organism evidence="2 3">
    <name type="scientific">Aedoeadaptatus nemausensis</name>
    <dbReference type="NCBI Taxonomy" id="2582829"/>
    <lineage>
        <taxon>Bacteria</taxon>
        <taxon>Bacillati</taxon>
        <taxon>Bacillota</taxon>
        <taxon>Tissierellia</taxon>
        <taxon>Tissierellales</taxon>
        <taxon>Peptoniphilaceae</taxon>
        <taxon>Aedoeadaptatus</taxon>
    </lineage>
</organism>
<dbReference type="EMBL" id="CAIJCS010000018">
    <property type="protein sequence ID" value="CAC9930239.1"/>
    <property type="molecule type" value="Genomic_DNA"/>
</dbReference>
<dbReference type="Gene3D" id="3.40.220.10">
    <property type="entry name" value="Leucine Aminopeptidase, subunit E, domain 1"/>
    <property type="match status" value="1"/>
</dbReference>
<comment type="caution">
    <text evidence="2">The sequence shown here is derived from an EMBL/GenBank/DDBJ whole genome shotgun (WGS) entry which is preliminary data.</text>
</comment>